<dbReference type="Proteomes" id="UP000244874">
    <property type="component" value="Unassembled WGS sequence"/>
</dbReference>
<dbReference type="AlphaFoldDB" id="A0A2R7UF15"/>
<dbReference type="PANTHER" id="PTHR43114">
    <property type="entry name" value="ADENINE DEAMINASE"/>
    <property type="match status" value="1"/>
</dbReference>
<evidence type="ECO:0000313" key="4">
    <source>
        <dbReference type="Proteomes" id="UP000244874"/>
    </source>
</evidence>
<dbReference type="GO" id="GO:0019239">
    <property type="term" value="F:deaminase activity"/>
    <property type="evidence" value="ECO:0007669"/>
    <property type="project" value="InterPro"/>
</dbReference>
<dbReference type="EMBL" id="QANO01000174">
    <property type="protein sequence ID" value="PTU49694.1"/>
    <property type="molecule type" value="Genomic_DNA"/>
</dbReference>
<evidence type="ECO:0000256" key="2">
    <source>
        <dbReference type="ARBA" id="ARBA00022833"/>
    </source>
</evidence>
<protein>
    <recommendedName>
        <fullName evidence="5">Adenosine deaminase</fullName>
    </recommendedName>
</protein>
<sequence length="834" mass="95842">MSEQVSSVSSLLVSLLLSDAGVLHKAWREPFVRPLRWTQWREVTYLAYHPWAARYPDHVFDAAWRSLHTHQRDGESSLLGMLQLLVEEYLETRHGSIHVRRSLFGAWQQSLISRISSVPLHAMARAHFARQEYFSADRRIRETSLADGVFPLLRPYDALVEDYVAREGLHESHLHLNGSTHAEVCWLRAVRAPKAETNHFVRAWTDGRNSLRVRELVGQVNPNLSPAEFSRQLQTAAGLRAWLVAASTGRVDQHTLLPHDCEALCSGEADVLPPALHDLSLDLRATTTVSDEIRWQTMLLERLRQTPSIQLERMLHCYLLLQNQYYRLMVQSETQFGFDQFQKFTLTDLREPAEKDYLHRFQVMHGCSPTVSRTGYLEGRFAPKDSLPKTYKLLHAILGGYWRYLSDVTGWKPSSQQTGSPLSWLLQELERFFQAPEIRHRSIHRLALVAHFIKQPWSPQPANKAGPYRHFALEAHLRQATGVLLAAISRWPRLKTWIRGIDGAANELHAPPDPFAPIFRACRRAGLTHRSFHAGEDFPHLLSGLRYMWDALELLNLRDGDRIGHGTAMGIRPALWLERMPSKVSITRGDWMLSVLSAWQLLRDTPAMHMQAGLLHRELEAVACEVFGEWIGATRLERAMSLRGLSSAEVHRFIEGQRGWGEHSLNDHWRAEEELVEEVGRNRIEDLRLLWRWLSDPGPLERSYELIEKRADFLDGPTYVKLQQSLMRHVAERGVLIETLPTSNVRISQYHAFREHHALRWMRVPGHVEEGDPEIMVCLGSDDPGIFAGDLESEFHQLYCALRNEGISDTDALGRLSKINERGRIYRFHDRSLA</sequence>
<dbReference type="InterPro" id="IPR006330">
    <property type="entry name" value="Ado/ade_deaminase"/>
</dbReference>
<comment type="caution">
    <text evidence="3">The sequence shown here is derived from an EMBL/GenBank/DDBJ whole genome shotgun (WGS) entry which is preliminary data.</text>
</comment>
<dbReference type="SUPFAM" id="SSF51556">
    <property type="entry name" value="Metallo-dependent hydrolases"/>
    <property type="match status" value="1"/>
</dbReference>
<reference evidence="3 4" key="1">
    <citation type="submission" date="2018-04" db="EMBL/GenBank/DDBJ databases">
        <authorList>
            <person name="Go L.Y."/>
            <person name="Mitchell J.A."/>
        </authorList>
    </citation>
    <scope>NUCLEOTIDE SEQUENCE [LARGE SCALE GENOMIC DNA]</scope>
    <source>
        <strain evidence="3 4">KCJK7865</strain>
    </source>
</reference>
<gene>
    <name evidence="3" type="ORF">DBB42_23760</name>
</gene>
<dbReference type="RefSeq" id="WP_108481558.1">
    <property type="nucleotide sequence ID" value="NZ_QANO01000174.1"/>
</dbReference>
<evidence type="ECO:0008006" key="5">
    <source>
        <dbReference type="Google" id="ProtNLM"/>
    </source>
</evidence>
<keyword evidence="2" id="KW-0862">Zinc</keyword>
<proteinExistence type="inferred from homology"/>
<accession>A0A2R7UF15</accession>
<dbReference type="PROSITE" id="PS50096">
    <property type="entry name" value="IQ"/>
    <property type="match status" value="1"/>
</dbReference>
<dbReference type="Gene3D" id="3.20.20.140">
    <property type="entry name" value="Metal-dependent hydrolases"/>
    <property type="match status" value="2"/>
</dbReference>
<dbReference type="PANTHER" id="PTHR43114:SF6">
    <property type="entry name" value="ADENINE DEAMINASE"/>
    <property type="match status" value="1"/>
</dbReference>
<comment type="similarity">
    <text evidence="1">Belongs to the metallo-dependent hydrolases superfamily. Adenosine and AMP deaminases family.</text>
</comment>
<dbReference type="GO" id="GO:0016814">
    <property type="term" value="F:hydrolase activity, acting on carbon-nitrogen (but not peptide) bonds, in cyclic amidines"/>
    <property type="evidence" value="ECO:0007669"/>
    <property type="project" value="UniProtKB-ARBA"/>
</dbReference>
<dbReference type="InterPro" id="IPR032466">
    <property type="entry name" value="Metal_Hydrolase"/>
</dbReference>
<name>A0A2R7UF15_PSEDL</name>
<organism evidence="3 4">
    <name type="scientific">Pseudomonas plecoglossicida</name>
    <dbReference type="NCBI Taxonomy" id="70775"/>
    <lineage>
        <taxon>Bacteria</taxon>
        <taxon>Pseudomonadati</taxon>
        <taxon>Pseudomonadota</taxon>
        <taxon>Gammaproteobacteria</taxon>
        <taxon>Pseudomonadales</taxon>
        <taxon>Pseudomonadaceae</taxon>
        <taxon>Pseudomonas</taxon>
    </lineage>
</organism>
<evidence type="ECO:0000313" key="3">
    <source>
        <dbReference type="EMBL" id="PTU49694.1"/>
    </source>
</evidence>
<evidence type="ECO:0000256" key="1">
    <source>
        <dbReference type="ARBA" id="ARBA00006676"/>
    </source>
</evidence>